<reference evidence="3 4" key="1">
    <citation type="submission" date="2019-08" db="EMBL/GenBank/DDBJ databases">
        <title>Microbe sample from Colwellia echini.</title>
        <authorList>
            <person name="Christiansen L."/>
            <person name="Pathiraja D."/>
            <person name="Schultz-Johansen M."/>
            <person name="Choi I.-G."/>
            <person name="Stougaard P."/>
        </authorList>
    </citation>
    <scope>NUCLEOTIDE SEQUENCE [LARGE SCALE GENOMIC DNA]</scope>
    <source>
        <strain evidence="3 4">A3</strain>
    </source>
</reference>
<name>A0ABY3MTE3_9GAMM</name>
<dbReference type="Gene3D" id="1.25.40.10">
    <property type="entry name" value="Tetratricopeptide repeat domain"/>
    <property type="match status" value="1"/>
</dbReference>
<sequence>MFSNYNQQMQSVKAAQKRGDFQQAISLVPLRSEGDGTYSLSLLEKGRLEYLASNWLLSQENFEVVYQQVREQEQAAKIQISRGVENVASVVSNDNAIRYDIPYYEQSMLNSYQALNYLNNNDLSGALVEIRRANLVQNKALKTNQQAIEESQQKMANKGLSQQNLDSRYPSQNNVIGNVKNGFQNAYTFYLSGVLYEAAGQSNDAYIDYKKALEIYPTNTVLQKDVWRLANQLGMNDDIQRFNKHFAGDITQPQPTITQASTTENSSAQIKPTDDTSLSSETSITTSGQLIIIVEQGIINSKQEVSFNLPLYINRDVRFYSVALPIYPDQLQRYPGLSLSYQGQQYHSEEIVRLQSLAAKQLQDQMPAIVTRQIVRLVAKEQIRQEMARKGGDIGNILANLYNIVSEKADTRSWSTLPDSIEILKLDLATGQHVLDLNVNGIKRTITVNINQDRQTLVTLTSIDKYTNYQSVNL</sequence>
<dbReference type="EMBL" id="PJAI02000025">
    <property type="protein sequence ID" value="TYK64478.1"/>
    <property type="molecule type" value="Genomic_DNA"/>
</dbReference>
<gene>
    <name evidence="3" type="ORF">CWS31_015545</name>
</gene>
<feature type="repeat" description="TPR" evidence="1">
    <location>
        <begin position="186"/>
        <end position="219"/>
    </location>
</feature>
<dbReference type="SMART" id="SM00028">
    <property type="entry name" value="TPR"/>
    <property type="match status" value="1"/>
</dbReference>
<dbReference type="SUPFAM" id="SSF48452">
    <property type="entry name" value="TPR-like"/>
    <property type="match status" value="1"/>
</dbReference>
<feature type="compositionally biased region" description="Polar residues" evidence="2">
    <location>
        <begin position="251"/>
        <end position="270"/>
    </location>
</feature>
<comment type="caution">
    <text evidence="3">The sequence shown here is derived from an EMBL/GenBank/DDBJ whole genome shotgun (WGS) entry which is preliminary data.</text>
</comment>
<evidence type="ECO:0000313" key="3">
    <source>
        <dbReference type="EMBL" id="TYK64478.1"/>
    </source>
</evidence>
<dbReference type="InterPro" id="IPR019734">
    <property type="entry name" value="TPR_rpt"/>
</dbReference>
<dbReference type="PROSITE" id="PS50005">
    <property type="entry name" value="TPR"/>
    <property type="match status" value="1"/>
</dbReference>
<proteinExistence type="predicted"/>
<dbReference type="InterPro" id="IPR011990">
    <property type="entry name" value="TPR-like_helical_dom_sf"/>
</dbReference>
<protein>
    <recommendedName>
        <fullName evidence="5">Tetratricopeptide repeat-containing protein</fullName>
    </recommendedName>
</protein>
<organism evidence="3 4">
    <name type="scientific">Colwellia echini</name>
    <dbReference type="NCBI Taxonomy" id="1982103"/>
    <lineage>
        <taxon>Bacteria</taxon>
        <taxon>Pseudomonadati</taxon>
        <taxon>Pseudomonadota</taxon>
        <taxon>Gammaproteobacteria</taxon>
        <taxon>Alteromonadales</taxon>
        <taxon>Colwelliaceae</taxon>
        <taxon>Colwellia</taxon>
    </lineage>
</organism>
<evidence type="ECO:0000256" key="2">
    <source>
        <dbReference type="SAM" id="MobiDB-lite"/>
    </source>
</evidence>
<evidence type="ECO:0000256" key="1">
    <source>
        <dbReference type="PROSITE-ProRule" id="PRU00339"/>
    </source>
</evidence>
<feature type="region of interest" description="Disordered" evidence="2">
    <location>
        <begin position="250"/>
        <end position="282"/>
    </location>
</feature>
<evidence type="ECO:0008006" key="5">
    <source>
        <dbReference type="Google" id="ProtNLM"/>
    </source>
</evidence>
<keyword evidence="1" id="KW-0802">TPR repeat</keyword>
<evidence type="ECO:0000313" key="4">
    <source>
        <dbReference type="Proteomes" id="UP000815846"/>
    </source>
</evidence>
<accession>A0ABY3MTE3</accession>
<dbReference type="Proteomes" id="UP000815846">
    <property type="component" value="Unassembled WGS sequence"/>
</dbReference>
<keyword evidence="4" id="KW-1185">Reference proteome</keyword>